<organism evidence="2 3">
    <name type="scientific">Anaeromyces robustus</name>
    <dbReference type="NCBI Taxonomy" id="1754192"/>
    <lineage>
        <taxon>Eukaryota</taxon>
        <taxon>Fungi</taxon>
        <taxon>Fungi incertae sedis</taxon>
        <taxon>Chytridiomycota</taxon>
        <taxon>Chytridiomycota incertae sedis</taxon>
        <taxon>Neocallimastigomycetes</taxon>
        <taxon>Neocallimastigales</taxon>
        <taxon>Neocallimastigaceae</taxon>
        <taxon>Anaeromyces</taxon>
    </lineage>
</organism>
<proteinExistence type="predicted"/>
<gene>
    <name evidence="2" type="ORF">BCR32DRAFT_291192</name>
</gene>
<feature type="transmembrane region" description="Helical" evidence="1">
    <location>
        <begin position="69"/>
        <end position="88"/>
    </location>
</feature>
<keyword evidence="1" id="KW-0812">Transmembrane</keyword>
<keyword evidence="1" id="KW-0472">Membrane</keyword>
<dbReference type="AlphaFoldDB" id="A0A1Y1XG25"/>
<evidence type="ECO:0000313" key="2">
    <source>
        <dbReference type="EMBL" id="ORX84652.1"/>
    </source>
</evidence>
<name>A0A1Y1XG25_9FUNG</name>
<dbReference type="Pfam" id="PF20599">
    <property type="entry name" value="DUF6796"/>
    <property type="match status" value="1"/>
</dbReference>
<keyword evidence="3" id="KW-1185">Reference proteome</keyword>
<feature type="transmembrane region" description="Helical" evidence="1">
    <location>
        <begin position="206"/>
        <end position="223"/>
    </location>
</feature>
<accession>A0A1Y1XG25</accession>
<sequence length="239" mass="27356">MKQQQQKVINNDRLGHSRYLMFCGILGYTVCFICDLMLENLPNGILTWEALKDYEKFKQVTEGTTTKRYALSAVIGVNSMIFITLGLMGISEYVHMYSKVASEIMLVGGISATVLATGFHFIFNLMPWFFLTLHATKEGFELKEKFVEDHKFILQIEQICYMIFNMTQTIVLFLGKTPLPRWTAFVNIGFIYLALDYFNVPGGCNFAGAIMTTSFFILTKIYSSNNKNNTNKKNNKKKE</sequence>
<feature type="transmembrane region" description="Helical" evidence="1">
    <location>
        <begin position="100"/>
        <end position="123"/>
    </location>
</feature>
<dbReference type="EMBL" id="MCFG01000048">
    <property type="protein sequence ID" value="ORX84652.1"/>
    <property type="molecule type" value="Genomic_DNA"/>
</dbReference>
<dbReference type="InterPro" id="IPR046475">
    <property type="entry name" value="DUF6796"/>
</dbReference>
<protein>
    <submittedName>
        <fullName evidence="2">Uncharacterized protein</fullName>
    </submittedName>
</protein>
<dbReference type="Proteomes" id="UP000193944">
    <property type="component" value="Unassembled WGS sequence"/>
</dbReference>
<evidence type="ECO:0000256" key="1">
    <source>
        <dbReference type="SAM" id="Phobius"/>
    </source>
</evidence>
<reference evidence="2 3" key="1">
    <citation type="submission" date="2016-08" db="EMBL/GenBank/DDBJ databases">
        <title>A Parts List for Fungal Cellulosomes Revealed by Comparative Genomics.</title>
        <authorList>
            <consortium name="DOE Joint Genome Institute"/>
            <person name="Haitjema C.H."/>
            <person name="Gilmore S.P."/>
            <person name="Henske J.K."/>
            <person name="Solomon K.V."/>
            <person name="De Groot R."/>
            <person name="Kuo A."/>
            <person name="Mondo S.J."/>
            <person name="Salamov A.A."/>
            <person name="Labutti K."/>
            <person name="Zhao Z."/>
            <person name="Chiniquy J."/>
            <person name="Barry K."/>
            <person name="Brewer H.M."/>
            <person name="Purvine S.O."/>
            <person name="Wright A.T."/>
            <person name="Boxma B."/>
            <person name="Van Alen T."/>
            <person name="Hackstein J.H."/>
            <person name="Baker S.E."/>
            <person name="Grigoriev I.V."/>
            <person name="O'Malley M.A."/>
        </authorList>
    </citation>
    <scope>NUCLEOTIDE SEQUENCE [LARGE SCALE GENOMIC DNA]</scope>
    <source>
        <strain evidence="2 3">S4</strain>
    </source>
</reference>
<feature type="transmembrane region" description="Helical" evidence="1">
    <location>
        <begin position="20"/>
        <end position="38"/>
    </location>
</feature>
<comment type="caution">
    <text evidence="2">The sequence shown here is derived from an EMBL/GenBank/DDBJ whole genome shotgun (WGS) entry which is preliminary data.</text>
</comment>
<reference evidence="2 3" key="2">
    <citation type="submission" date="2016-08" db="EMBL/GenBank/DDBJ databases">
        <title>Pervasive Adenine N6-methylation of Active Genes in Fungi.</title>
        <authorList>
            <consortium name="DOE Joint Genome Institute"/>
            <person name="Mondo S.J."/>
            <person name="Dannebaum R.O."/>
            <person name="Kuo R.C."/>
            <person name="Labutti K."/>
            <person name="Haridas S."/>
            <person name="Kuo A."/>
            <person name="Salamov A."/>
            <person name="Ahrendt S.R."/>
            <person name="Lipzen A."/>
            <person name="Sullivan W."/>
            <person name="Andreopoulos W.B."/>
            <person name="Clum A."/>
            <person name="Lindquist E."/>
            <person name="Daum C."/>
            <person name="Ramamoorthy G.K."/>
            <person name="Gryganskyi A."/>
            <person name="Culley D."/>
            <person name="Magnuson J.K."/>
            <person name="James T.Y."/>
            <person name="O'Malley M.A."/>
            <person name="Stajich J.E."/>
            <person name="Spatafora J.W."/>
            <person name="Visel A."/>
            <person name="Grigoriev I.V."/>
        </authorList>
    </citation>
    <scope>NUCLEOTIDE SEQUENCE [LARGE SCALE GENOMIC DNA]</scope>
    <source>
        <strain evidence="2 3">S4</strain>
    </source>
</reference>
<evidence type="ECO:0000313" key="3">
    <source>
        <dbReference type="Proteomes" id="UP000193944"/>
    </source>
</evidence>
<keyword evidence="1" id="KW-1133">Transmembrane helix</keyword>